<dbReference type="HOGENOM" id="CLU_038823_2_1_10"/>
<feature type="domain" description="Capsule synthesis protein CapA" evidence="2">
    <location>
        <begin position="4"/>
        <end position="235"/>
    </location>
</feature>
<evidence type="ECO:0000259" key="2">
    <source>
        <dbReference type="SMART" id="SM00854"/>
    </source>
</evidence>
<evidence type="ECO:0000313" key="3">
    <source>
        <dbReference type="EMBL" id="ABB27941.1"/>
    </source>
</evidence>
<dbReference type="AlphaFoldDB" id="Q3AST4"/>
<dbReference type="InterPro" id="IPR019079">
    <property type="entry name" value="Capsule_synth_CapA"/>
</dbReference>
<dbReference type="InterPro" id="IPR052169">
    <property type="entry name" value="CW_Biosynth-Accessory"/>
</dbReference>
<dbReference type="STRING" id="340177.Cag_0668"/>
<sequence>MTLKLLACGDVVNFSAKQDFVDNKLTQIIQNSDIAICNFEAPIFHQDMRPIKKAGPHVYQSKESVQYLKNVGFNFVSLANNHIYDYRQKGIFDTIQELKKFDLEFIGGGTTFEEAYKTTIIEKNGITIGLLAGCENEFGCLYEEQNRGGYAWLFHHKIEDNIRELKAKCDFIVFISHAGVEDIELPIKEWRDRYQRLCDVGVDVIIGHHPHVPQGYEKHNKSLIFYSLGNFYFDTTSFKNKSDDSFSLLIEFEKNKNIGFEIIYHKKINGQTVLVDKKDVSFDLDYLCGILEDGYLKRNDEISIELFNKYYYRYYQEALGVIACNLNFLSQIKWLIKKIIFSKKEIDNKNLMLLHNIRIDSHRFIVQRALSLLSERI</sequence>
<dbReference type="EMBL" id="CP000108">
    <property type="protein sequence ID" value="ABB27941.1"/>
    <property type="molecule type" value="Genomic_DNA"/>
</dbReference>
<dbReference type="PANTHER" id="PTHR33393:SF11">
    <property type="entry name" value="POLYGLUTAMINE SYNTHESIS ACCESSORY PROTEIN RV0574C-RELATED"/>
    <property type="match status" value="1"/>
</dbReference>
<accession>Q3AST4</accession>
<dbReference type="eggNOG" id="COG2843">
    <property type="taxonomic scope" value="Bacteria"/>
</dbReference>
<evidence type="ECO:0000256" key="1">
    <source>
        <dbReference type="ARBA" id="ARBA00005662"/>
    </source>
</evidence>
<dbReference type="InterPro" id="IPR029052">
    <property type="entry name" value="Metallo-depent_PP-like"/>
</dbReference>
<dbReference type="Gene3D" id="3.60.21.10">
    <property type="match status" value="1"/>
</dbReference>
<dbReference type="Pfam" id="PF09587">
    <property type="entry name" value="PGA_cap"/>
    <property type="match status" value="1"/>
</dbReference>
<organism evidence="3">
    <name type="scientific">Chlorobium chlorochromatii (strain CaD3)</name>
    <dbReference type="NCBI Taxonomy" id="340177"/>
    <lineage>
        <taxon>Bacteria</taxon>
        <taxon>Pseudomonadati</taxon>
        <taxon>Chlorobiota</taxon>
        <taxon>Chlorobiia</taxon>
        <taxon>Chlorobiales</taxon>
        <taxon>Chlorobiaceae</taxon>
        <taxon>Chlorobium/Pelodictyon group</taxon>
        <taxon>Chlorobium</taxon>
    </lineage>
</organism>
<reference evidence="3" key="1">
    <citation type="submission" date="2005-08" db="EMBL/GenBank/DDBJ databases">
        <title>Complete sequence of Chlorobium chlorochromatii CaD3.</title>
        <authorList>
            <person name="Copeland A."/>
            <person name="Lucas S."/>
            <person name="Lapidus A."/>
            <person name="Barry K."/>
            <person name="Detter J.C."/>
            <person name="Glavina T."/>
            <person name="Hammon N."/>
            <person name="Israni S."/>
            <person name="Pitluck S."/>
            <person name="Bryant D."/>
            <person name="Schmutz J."/>
            <person name="Larimer F."/>
            <person name="Land M."/>
            <person name="Kyrpides N."/>
            <person name="Ivanova N."/>
            <person name="Richardson P."/>
        </authorList>
    </citation>
    <scope>NUCLEOTIDE SEQUENCE [LARGE SCALE GENOMIC DNA]</scope>
    <source>
        <strain evidence="3">CaD3</strain>
    </source>
</reference>
<comment type="similarity">
    <text evidence="1">Belongs to the CapA family.</text>
</comment>
<dbReference type="KEGG" id="cch:Cag_0668"/>
<protein>
    <submittedName>
        <fullName evidence="3">Putative enzyme of poly-gamma-glutamate biosynthesis (Capsule formation)-like protein</fullName>
    </submittedName>
</protein>
<proteinExistence type="inferred from homology"/>
<dbReference type="SMART" id="SM00854">
    <property type="entry name" value="PGA_cap"/>
    <property type="match status" value="1"/>
</dbReference>
<dbReference type="SUPFAM" id="SSF56300">
    <property type="entry name" value="Metallo-dependent phosphatases"/>
    <property type="match status" value="1"/>
</dbReference>
<dbReference type="CDD" id="cd07381">
    <property type="entry name" value="MPP_CapA"/>
    <property type="match status" value="1"/>
</dbReference>
<gene>
    <name evidence="3" type="ordered locus">Cag_0668</name>
</gene>
<dbReference type="PANTHER" id="PTHR33393">
    <property type="entry name" value="POLYGLUTAMINE SYNTHESIS ACCESSORY PROTEIN RV0574C-RELATED"/>
    <property type="match status" value="1"/>
</dbReference>
<dbReference type="OrthoDB" id="9810906at2"/>
<name>Q3AST4_CHLCH</name>